<evidence type="ECO:0000313" key="3">
    <source>
        <dbReference type="EMBL" id="RWX51812.1"/>
    </source>
</evidence>
<dbReference type="SUPFAM" id="SSF109604">
    <property type="entry name" value="HD-domain/PDEase-like"/>
    <property type="match status" value="1"/>
</dbReference>
<dbReference type="NCBIfam" id="TIGR01353">
    <property type="entry name" value="dGTP_triPase"/>
    <property type="match status" value="1"/>
</dbReference>
<dbReference type="InterPro" id="IPR026875">
    <property type="entry name" value="PHydrolase_assoc_dom"/>
</dbReference>
<dbReference type="PANTHER" id="PTHR35795">
    <property type="entry name" value="SLR1885 PROTEIN"/>
    <property type="match status" value="1"/>
</dbReference>
<evidence type="ECO:0000259" key="2">
    <source>
        <dbReference type="PROSITE" id="PS51831"/>
    </source>
</evidence>
<dbReference type="InterPro" id="IPR051094">
    <property type="entry name" value="Diverse_Catalytic_Enzymes"/>
</dbReference>
<evidence type="ECO:0000313" key="4">
    <source>
        <dbReference type="Proteomes" id="UP000288892"/>
    </source>
</evidence>
<dbReference type="Pfam" id="PF13286">
    <property type="entry name" value="HD_assoc"/>
    <property type="match status" value="1"/>
</dbReference>
<dbReference type="InterPro" id="IPR006674">
    <property type="entry name" value="HD_domain"/>
</dbReference>
<organism evidence="3 4">
    <name type="scientific">Candidatus Electrothrix marina</name>
    <dbReference type="NCBI Taxonomy" id="1859130"/>
    <lineage>
        <taxon>Bacteria</taxon>
        <taxon>Pseudomonadati</taxon>
        <taxon>Thermodesulfobacteriota</taxon>
        <taxon>Desulfobulbia</taxon>
        <taxon>Desulfobulbales</taxon>
        <taxon>Desulfobulbaceae</taxon>
        <taxon>Candidatus Electrothrix</taxon>
    </lineage>
</organism>
<reference evidence="3 4" key="1">
    <citation type="submission" date="2017-01" db="EMBL/GenBank/DDBJ databases">
        <title>The cable genome- insights into the physiology and evolution of filamentous bacteria capable of sulfide oxidation via long distance electron transfer.</title>
        <authorList>
            <person name="Schreiber L."/>
            <person name="Bjerg J.T."/>
            <person name="Boggild A."/>
            <person name="Van De Vossenberg J."/>
            <person name="Meysman F."/>
            <person name="Nielsen L.P."/>
            <person name="Schramm A."/>
            <person name="Kjeldsen K.U."/>
        </authorList>
    </citation>
    <scope>NUCLEOTIDE SEQUENCE [LARGE SCALE GENOMIC DNA]</scope>
    <source>
        <strain evidence="3">A5</strain>
    </source>
</reference>
<keyword evidence="4" id="KW-1185">Reference proteome</keyword>
<dbReference type="AlphaFoldDB" id="A0A444JFE8"/>
<dbReference type="Proteomes" id="UP000288892">
    <property type="component" value="Unassembled WGS sequence"/>
</dbReference>
<dbReference type="InterPro" id="IPR003607">
    <property type="entry name" value="HD/PDEase_dom"/>
</dbReference>
<dbReference type="PROSITE" id="PS51831">
    <property type="entry name" value="HD"/>
    <property type="match status" value="1"/>
</dbReference>
<dbReference type="CDD" id="cd00077">
    <property type="entry name" value="HDc"/>
    <property type="match status" value="1"/>
</dbReference>
<dbReference type="EMBL" id="MTKS01000078">
    <property type="protein sequence ID" value="RWX51812.1"/>
    <property type="molecule type" value="Genomic_DNA"/>
</dbReference>
<comment type="caution">
    <text evidence="3">The sequence shown here is derived from an EMBL/GenBank/DDBJ whole genome shotgun (WGS) entry which is preliminary data.</text>
</comment>
<evidence type="ECO:0000256" key="1">
    <source>
        <dbReference type="ARBA" id="ARBA00022801"/>
    </source>
</evidence>
<feature type="domain" description="HD" evidence="2">
    <location>
        <begin position="82"/>
        <end position="228"/>
    </location>
</feature>
<dbReference type="Pfam" id="PF01966">
    <property type="entry name" value="HD"/>
    <property type="match status" value="1"/>
</dbReference>
<gene>
    <name evidence="3" type="ORF">VU01_10787</name>
</gene>
<dbReference type="GO" id="GO:0008832">
    <property type="term" value="F:dGTPase activity"/>
    <property type="evidence" value="ECO:0007669"/>
    <property type="project" value="UniProtKB-EC"/>
</dbReference>
<accession>A0A444JFE8</accession>
<keyword evidence="1 3" id="KW-0378">Hydrolase</keyword>
<proteinExistence type="predicted"/>
<dbReference type="InterPro" id="IPR006261">
    <property type="entry name" value="dGTPase"/>
</dbReference>
<dbReference type="EC" id="3.1.5.1" evidence="3"/>
<name>A0A444JFE8_9BACT</name>
<protein>
    <submittedName>
        <fullName evidence="3">dGTPase</fullName>
        <ecNumber evidence="3">3.1.5.1</ecNumber>
    </submittedName>
</protein>
<sequence length="401" mass="45851">MEKGSSLFTDLRDKLAGEEKNRFSPLACLSQDSIRRKKETRQGYRQPFAKDADRILHSKAYTRYIDKTQVFSLIDNDHITHRVLHVQLVSRIARTAGRFLGLNEDLIEAIALGHDIGHPPFGHEGEHILDRLCRAHGLPGFHHNIQSVQFLDRIEKKGTGWNLTLQVLDGILCHDGEANSTRLVPERQREPSFSRFDRLMEKEALEKSLTPMTLEGCLVRLADTVAYIGRDIEDAIELHLITREEIPVACAKTLGRSNGTIVHTLVTDLIANSAHLCQSESEKNPYSDHIGFSEKIGAALLELKKFNYERIYRNPLFKPDFKRIHSCYEQLFSFYLNQITGRSSPKKSERIFWHSMSETYLNNHAPAALVRDYLAGMTDKFFLHQAEMLGCDIPERKCIVN</sequence>
<dbReference type="PANTHER" id="PTHR35795:SF1">
    <property type="entry name" value="BIS(5'-NUCLEOSYL)-TETRAPHOSPHATASE, SYMMETRICAL"/>
    <property type="match status" value="1"/>
</dbReference>
<dbReference type="SMART" id="SM00471">
    <property type="entry name" value="HDc"/>
    <property type="match status" value="1"/>
</dbReference>
<dbReference type="Gene3D" id="1.10.3210.10">
    <property type="entry name" value="Hypothetical protein af1432"/>
    <property type="match status" value="1"/>
</dbReference>